<proteinExistence type="predicted"/>
<gene>
    <name evidence="1" type="ORF">Ga0074115_1781</name>
    <name evidence="2" type="ORF">Ga0076813_14022</name>
</gene>
<dbReference type="OrthoDB" id="516080at2"/>
<evidence type="ECO:0000313" key="3">
    <source>
        <dbReference type="Proteomes" id="UP000051276"/>
    </source>
</evidence>
<accession>A0A0T5Z2E5</accession>
<protein>
    <submittedName>
        <fullName evidence="1">Coenzyme PQQ synthesis protein D (PqqD)</fullName>
    </submittedName>
</protein>
<dbReference type="RefSeq" id="WP_057957365.1">
    <property type="nucleotide sequence ID" value="NZ_KQ557083.1"/>
</dbReference>
<dbReference type="InterPro" id="IPR041881">
    <property type="entry name" value="PqqD_sf"/>
</dbReference>
<keyword evidence="4" id="KW-1185">Reference proteome</keyword>
<sequence length="87" mass="9799">MKPSETLPNPVLLQRLAINESGFIFDPVSGRSFTVNESGLALLHLMMQKMSVTGIIEELADEWDLEPRQAERDLLDFSAELRKAFHG</sequence>
<dbReference type="STRING" id="54398.Ga0074115_1781"/>
<reference evidence="3 4" key="1">
    <citation type="submission" date="2015-11" db="EMBL/GenBank/DDBJ databases">
        <title>The genome of Candidatus Endoriftia persephone in Ridgeia piscesae and population structure of the North Eastern Pacific vestimentiferan symbionts.</title>
        <authorList>
            <person name="Perez M."/>
            <person name="Juniper K.S."/>
        </authorList>
    </citation>
    <scope>NUCLEOTIDE SEQUENCE [LARGE SCALE GENOMIC DNA]</scope>
    <source>
        <strain evidence="2">Ind10</strain>
        <strain evidence="1">Ind11</strain>
    </source>
</reference>
<evidence type="ECO:0000313" key="2">
    <source>
        <dbReference type="EMBL" id="KRT58695.1"/>
    </source>
</evidence>
<dbReference type="EMBL" id="LMXI01000292">
    <property type="protein sequence ID" value="KRT58695.1"/>
    <property type="molecule type" value="Genomic_DNA"/>
</dbReference>
<dbReference type="EMBL" id="LDXT01000019">
    <property type="protein sequence ID" value="KRT56661.1"/>
    <property type="molecule type" value="Genomic_DNA"/>
</dbReference>
<organism evidence="1 4">
    <name type="scientific">endosymbiont of Ridgeia piscesae</name>
    <dbReference type="NCBI Taxonomy" id="54398"/>
    <lineage>
        <taxon>Bacteria</taxon>
        <taxon>Pseudomonadati</taxon>
        <taxon>Pseudomonadota</taxon>
        <taxon>Gammaproteobacteria</taxon>
        <taxon>sulfur-oxidizing symbionts</taxon>
    </lineage>
</organism>
<dbReference type="Gene3D" id="1.10.10.1150">
    <property type="entry name" value="Coenzyme PQQ synthesis protein D (PqqD)"/>
    <property type="match status" value="1"/>
</dbReference>
<dbReference type="InterPro" id="IPR008792">
    <property type="entry name" value="PQQD"/>
</dbReference>
<evidence type="ECO:0000313" key="1">
    <source>
        <dbReference type="EMBL" id="KRT56661.1"/>
    </source>
</evidence>
<evidence type="ECO:0000313" key="4">
    <source>
        <dbReference type="Proteomes" id="UP000051634"/>
    </source>
</evidence>
<dbReference type="Pfam" id="PF05402">
    <property type="entry name" value="PqqD"/>
    <property type="match status" value="1"/>
</dbReference>
<comment type="caution">
    <text evidence="1">The sequence shown here is derived from an EMBL/GenBank/DDBJ whole genome shotgun (WGS) entry which is preliminary data.</text>
</comment>
<dbReference type="Proteomes" id="UP000051276">
    <property type="component" value="Unassembled WGS sequence"/>
</dbReference>
<dbReference type="Proteomes" id="UP000051634">
    <property type="component" value="Unassembled WGS sequence"/>
</dbReference>
<dbReference type="AlphaFoldDB" id="A0A0T5Z2E5"/>
<name>A0A0T5Z2E5_9GAMM</name>